<accession>A0A0E9P9X9</accession>
<sequence length="39" mass="4096">MINWPGCKLFILIGEQRGPGVESGSAALTKSPPIQNGNN</sequence>
<reference evidence="2" key="1">
    <citation type="submission" date="2014-11" db="EMBL/GenBank/DDBJ databases">
        <authorList>
            <person name="Amaro Gonzalez C."/>
        </authorList>
    </citation>
    <scope>NUCLEOTIDE SEQUENCE</scope>
</reference>
<name>A0A0E9P9X9_ANGAN</name>
<evidence type="ECO:0000313" key="2">
    <source>
        <dbReference type="EMBL" id="JAH01471.1"/>
    </source>
</evidence>
<organism evidence="2">
    <name type="scientific">Anguilla anguilla</name>
    <name type="common">European freshwater eel</name>
    <name type="synonym">Muraena anguilla</name>
    <dbReference type="NCBI Taxonomy" id="7936"/>
    <lineage>
        <taxon>Eukaryota</taxon>
        <taxon>Metazoa</taxon>
        <taxon>Chordata</taxon>
        <taxon>Craniata</taxon>
        <taxon>Vertebrata</taxon>
        <taxon>Euteleostomi</taxon>
        <taxon>Actinopterygii</taxon>
        <taxon>Neopterygii</taxon>
        <taxon>Teleostei</taxon>
        <taxon>Anguilliformes</taxon>
        <taxon>Anguillidae</taxon>
        <taxon>Anguilla</taxon>
    </lineage>
</organism>
<evidence type="ECO:0000256" key="1">
    <source>
        <dbReference type="SAM" id="MobiDB-lite"/>
    </source>
</evidence>
<dbReference type="AlphaFoldDB" id="A0A0E9P9X9"/>
<dbReference type="EMBL" id="GBXM01107106">
    <property type="protein sequence ID" value="JAH01471.1"/>
    <property type="molecule type" value="Transcribed_RNA"/>
</dbReference>
<feature type="region of interest" description="Disordered" evidence="1">
    <location>
        <begin position="19"/>
        <end position="39"/>
    </location>
</feature>
<proteinExistence type="predicted"/>
<protein>
    <submittedName>
        <fullName evidence="2">Uncharacterized protein</fullName>
    </submittedName>
</protein>
<feature type="compositionally biased region" description="Polar residues" evidence="1">
    <location>
        <begin position="26"/>
        <end position="39"/>
    </location>
</feature>
<reference evidence="2" key="2">
    <citation type="journal article" date="2015" name="Fish Shellfish Immunol.">
        <title>Early steps in the European eel (Anguilla anguilla)-Vibrio vulnificus interaction in the gills: Role of the RtxA13 toxin.</title>
        <authorList>
            <person name="Callol A."/>
            <person name="Pajuelo D."/>
            <person name="Ebbesson L."/>
            <person name="Teles M."/>
            <person name="MacKenzie S."/>
            <person name="Amaro C."/>
        </authorList>
    </citation>
    <scope>NUCLEOTIDE SEQUENCE</scope>
</reference>